<feature type="binding site" evidence="10">
    <location>
        <begin position="199"/>
        <end position="202"/>
    </location>
    <ligand>
        <name>substrate</name>
    </ligand>
</feature>
<keyword evidence="4" id="KW-0378">Hydrolase</keyword>
<dbReference type="InterPro" id="IPR029055">
    <property type="entry name" value="Ntn_hydrolases_N"/>
</dbReference>
<dbReference type="InterPro" id="IPR000246">
    <property type="entry name" value="Peptidase_T2"/>
</dbReference>
<protein>
    <submittedName>
        <fullName evidence="12">Uncharacterized protein</fullName>
    </submittedName>
</protein>
<evidence type="ECO:0000256" key="8">
    <source>
        <dbReference type="ARBA" id="ARBA00061780"/>
    </source>
</evidence>
<evidence type="ECO:0000256" key="3">
    <source>
        <dbReference type="ARBA" id="ARBA00022670"/>
    </source>
</evidence>
<reference evidence="12" key="1">
    <citation type="submission" date="2021-12" db="EMBL/GenBank/DDBJ databases">
        <authorList>
            <person name="Martin H S."/>
        </authorList>
    </citation>
    <scope>NUCLEOTIDE SEQUENCE</scope>
</reference>
<dbReference type="GO" id="GO:0005737">
    <property type="term" value="C:cytoplasm"/>
    <property type="evidence" value="ECO:0007669"/>
    <property type="project" value="TreeGrafter"/>
</dbReference>
<evidence type="ECO:0000256" key="2">
    <source>
        <dbReference type="ARBA" id="ARBA00010872"/>
    </source>
</evidence>
<proteinExistence type="inferred from homology"/>
<keyword evidence="13" id="KW-1185">Reference proteome</keyword>
<evidence type="ECO:0000256" key="7">
    <source>
        <dbReference type="ARBA" id="ARBA00054922"/>
    </source>
</evidence>
<evidence type="ECO:0000313" key="13">
    <source>
        <dbReference type="Proteomes" id="UP000838878"/>
    </source>
</evidence>
<accession>A0A8J9YD32</accession>
<organism evidence="12 13">
    <name type="scientific">Brenthis ino</name>
    <name type="common">lesser marbled fritillary</name>
    <dbReference type="NCBI Taxonomy" id="405034"/>
    <lineage>
        <taxon>Eukaryota</taxon>
        <taxon>Metazoa</taxon>
        <taxon>Ecdysozoa</taxon>
        <taxon>Arthropoda</taxon>
        <taxon>Hexapoda</taxon>
        <taxon>Insecta</taxon>
        <taxon>Pterygota</taxon>
        <taxon>Neoptera</taxon>
        <taxon>Endopterygota</taxon>
        <taxon>Lepidoptera</taxon>
        <taxon>Glossata</taxon>
        <taxon>Ditrysia</taxon>
        <taxon>Papilionoidea</taxon>
        <taxon>Nymphalidae</taxon>
        <taxon>Heliconiinae</taxon>
        <taxon>Argynnini</taxon>
        <taxon>Brenthis</taxon>
    </lineage>
</organism>
<evidence type="ECO:0000256" key="11">
    <source>
        <dbReference type="PIRSR" id="PIRSR600246-3"/>
    </source>
</evidence>
<dbReference type="GO" id="GO:0008798">
    <property type="term" value="F:beta-aspartyl-peptidase activity"/>
    <property type="evidence" value="ECO:0007669"/>
    <property type="project" value="UniProtKB-EC"/>
</dbReference>
<dbReference type="FunFam" id="3.60.20.30:FF:000001">
    <property type="entry name" value="Isoaspartyl peptidase/L-asparaginase"/>
    <property type="match status" value="1"/>
</dbReference>
<evidence type="ECO:0000256" key="6">
    <source>
        <dbReference type="ARBA" id="ARBA00049366"/>
    </source>
</evidence>
<feature type="active site" description="Nucleophile" evidence="9">
    <location>
        <position position="171"/>
    </location>
</feature>
<dbReference type="CDD" id="cd04702">
    <property type="entry name" value="ASRGL1_like"/>
    <property type="match status" value="1"/>
</dbReference>
<evidence type="ECO:0000256" key="10">
    <source>
        <dbReference type="PIRSR" id="PIRSR600246-2"/>
    </source>
</evidence>
<dbReference type="GO" id="GO:0004067">
    <property type="term" value="F:asparaginase activity"/>
    <property type="evidence" value="ECO:0007669"/>
    <property type="project" value="UniProtKB-EC"/>
</dbReference>
<evidence type="ECO:0000256" key="9">
    <source>
        <dbReference type="PIRSR" id="PIRSR600246-1"/>
    </source>
</evidence>
<comment type="subunit">
    <text evidence="8">Heterodimer of an alpha and beta chain produced by autocleavage.</text>
</comment>
<feature type="site" description="Cleavage; by autolysis" evidence="11">
    <location>
        <begin position="170"/>
        <end position="171"/>
    </location>
</feature>
<comment type="catalytic activity">
    <reaction evidence="1">
        <text>Cleavage of a beta-linked Asp residue from the N-terminus of a polypeptide.</text>
        <dbReference type="EC" id="3.4.19.5"/>
    </reaction>
</comment>
<dbReference type="PANTHER" id="PTHR10188">
    <property type="entry name" value="L-ASPARAGINASE"/>
    <property type="match status" value="1"/>
</dbReference>
<dbReference type="EMBL" id="OV170223">
    <property type="protein sequence ID" value="CAH0723311.1"/>
    <property type="molecule type" value="Genomic_DNA"/>
</dbReference>
<dbReference type="GO" id="GO:0006508">
    <property type="term" value="P:proteolysis"/>
    <property type="evidence" value="ECO:0007669"/>
    <property type="project" value="UniProtKB-KW"/>
</dbReference>
<dbReference type="GO" id="GO:0033345">
    <property type="term" value="P:L-asparagine catabolic process via L-aspartate"/>
    <property type="evidence" value="ECO:0007669"/>
    <property type="project" value="TreeGrafter"/>
</dbReference>
<keyword evidence="3" id="KW-0645">Protease</keyword>
<feature type="binding site" evidence="10">
    <location>
        <begin position="222"/>
        <end position="225"/>
    </location>
    <ligand>
        <name>substrate</name>
    </ligand>
</feature>
<dbReference type="OrthoDB" id="2262349at2759"/>
<dbReference type="InterPro" id="IPR033844">
    <property type="entry name" value="ASRGL1_meta"/>
</dbReference>
<dbReference type="PANTHER" id="PTHR10188:SF41">
    <property type="entry name" value="ISOASPARTYL PEPTIDASE_L-ASPARAGINASE"/>
    <property type="match status" value="1"/>
</dbReference>
<evidence type="ECO:0000256" key="5">
    <source>
        <dbReference type="ARBA" id="ARBA00022813"/>
    </source>
</evidence>
<evidence type="ECO:0000256" key="4">
    <source>
        <dbReference type="ARBA" id="ARBA00022801"/>
    </source>
</evidence>
<comment type="catalytic activity">
    <reaction evidence="6">
        <text>L-asparagine + H2O = L-aspartate + NH4(+)</text>
        <dbReference type="Rhea" id="RHEA:21016"/>
        <dbReference type="ChEBI" id="CHEBI:15377"/>
        <dbReference type="ChEBI" id="CHEBI:28938"/>
        <dbReference type="ChEBI" id="CHEBI:29991"/>
        <dbReference type="ChEBI" id="CHEBI:58048"/>
        <dbReference type="EC" id="3.5.1.1"/>
    </reaction>
</comment>
<evidence type="ECO:0000313" key="12">
    <source>
        <dbReference type="EMBL" id="CAH0723311.1"/>
    </source>
</evidence>
<dbReference type="SUPFAM" id="SSF56235">
    <property type="entry name" value="N-terminal nucleophile aminohydrolases (Ntn hydrolases)"/>
    <property type="match status" value="1"/>
</dbReference>
<keyword evidence="5" id="KW-0068">Autocatalytic cleavage</keyword>
<comment type="similarity">
    <text evidence="2">Belongs to the Ntn-hydrolase family.</text>
</comment>
<gene>
    <name evidence="12" type="ORF">BINO364_LOCUS9157</name>
</gene>
<sequence>MEPIIIVHGGAGDIPQSSVQGKLDGVKLAVIAGHKILAQGGTALDAVEAAVVSMEKDEYFNAGYGSVLNLRGEVEMEASIMCGKNLNVGAVTLIKDFLHPISIAHKVLTDSPHSLLGGEGAKIFAIEKGFQTVPPESLISENAKHALEKFLQHGEFGRTEIGIKDEGGVGTVGAVAVDSLGHVAVATSTGGMSGKAVGRIGDTPQIGSGTYADDNVGGVSTTGHGESILKYCLAHSIIKLMDNGTDANTATKTAVNGMTERLKNTAGAITLSKNGDIGVHFSSKRMSWAYIKSNKMCYGIEQNEIREEQYINT</sequence>
<dbReference type="Gene3D" id="3.60.20.30">
    <property type="entry name" value="(Glycosyl)asparaginase"/>
    <property type="match status" value="1"/>
</dbReference>
<name>A0A8J9YD32_9NEOP</name>
<dbReference type="AlphaFoldDB" id="A0A8J9YD32"/>
<dbReference type="Pfam" id="PF01112">
    <property type="entry name" value="Asparaginase_2"/>
    <property type="match status" value="1"/>
</dbReference>
<dbReference type="Proteomes" id="UP000838878">
    <property type="component" value="Chromosome 3"/>
</dbReference>
<comment type="function">
    <text evidence="7">Has both L-asparaginase and beta-aspartyl peptidase activity. Does not have aspartylglucosaminidase activity and is inactive toward GlcNAc-L-Asn. Likewise, has no activity toward glutamine.</text>
</comment>
<feature type="non-terminal residue" evidence="12">
    <location>
        <position position="313"/>
    </location>
</feature>
<evidence type="ECO:0000256" key="1">
    <source>
        <dbReference type="ARBA" id="ARBA00000306"/>
    </source>
</evidence>